<dbReference type="Proteomes" id="UP000239757">
    <property type="component" value="Unassembled WGS sequence"/>
</dbReference>
<accession>A0A2P5Y4G8</accession>
<protein>
    <submittedName>
        <fullName evidence="1">Uncharacterized protein</fullName>
    </submittedName>
</protein>
<evidence type="ECO:0000313" key="2">
    <source>
        <dbReference type="Proteomes" id="UP000239757"/>
    </source>
</evidence>
<dbReference type="OrthoDB" id="10520937at2759"/>
<proteinExistence type="predicted"/>
<organism evidence="1 2">
    <name type="scientific">Gossypium barbadense</name>
    <name type="common">Sea Island cotton</name>
    <name type="synonym">Hibiscus barbadensis</name>
    <dbReference type="NCBI Taxonomy" id="3634"/>
    <lineage>
        <taxon>Eukaryota</taxon>
        <taxon>Viridiplantae</taxon>
        <taxon>Streptophyta</taxon>
        <taxon>Embryophyta</taxon>
        <taxon>Tracheophyta</taxon>
        <taxon>Spermatophyta</taxon>
        <taxon>Magnoliopsida</taxon>
        <taxon>eudicotyledons</taxon>
        <taxon>Gunneridae</taxon>
        <taxon>Pentapetalae</taxon>
        <taxon>rosids</taxon>
        <taxon>malvids</taxon>
        <taxon>Malvales</taxon>
        <taxon>Malvaceae</taxon>
        <taxon>Malvoideae</taxon>
        <taxon>Gossypium</taxon>
    </lineage>
</organism>
<gene>
    <name evidence="1" type="ORF">GOBAR_AA10161</name>
</gene>
<evidence type="ECO:0000313" key="1">
    <source>
        <dbReference type="EMBL" id="PPS10492.1"/>
    </source>
</evidence>
<sequence>MAGANTVDEDLANLNIMDDEEDPLMVLGGDDEEDYLYDLCLVGKVLTDSVVRLTLRNQPIEFGWDLSLRATPRKGGQVVSKWLQEENETDKWVRMKIDGERRGRVFGADIKNNGNHSDEMRTVGRPTRQPWVTKEKGRIDSSKQVTVRGEEVETEDLPVEFMDGKKRQRSYTEIGRGLMELGS</sequence>
<reference evidence="1 2" key="1">
    <citation type="submission" date="2015-01" db="EMBL/GenBank/DDBJ databases">
        <title>Genome of allotetraploid Gossypium barbadense reveals genomic plasticity and fiber elongation in cotton evolution.</title>
        <authorList>
            <person name="Chen X."/>
            <person name="Liu X."/>
            <person name="Zhao B."/>
            <person name="Zheng H."/>
            <person name="Hu Y."/>
            <person name="Lu G."/>
            <person name="Yang C."/>
            <person name="Chen J."/>
            <person name="Shan C."/>
            <person name="Zhang L."/>
            <person name="Zhou Y."/>
            <person name="Wang L."/>
            <person name="Guo W."/>
            <person name="Bai Y."/>
            <person name="Ruan J."/>
            <person name="Shangguan X."/>
            <person name="Mao Y."/>
            <person name="Jiang J."/>
            <person name="Zhu Y."/>
            <person name="Lei J."/>
            <person name="Kang H."/>
            <person name="Chen S."/>
            <person name="He X."/>
            <person name="Wang R."/>
            <person name="Wang Y."/>
            <person name="Chen J."/>
            <person name="Wang L."/>
            <person name="Yu S."/>
            <person name="Wang B."/>
            <person name="Wei J."/>
            <person name="Song S."/>
            <person name="Lu X."/>
            <person name="Gao Z."/>
            <person name="Gu W."/>
            <person name="Deng X."/>
            <person name="Ma D."/>
            <person name="Wang S."/>
            <person name="Liang W."/>
            <person name="Fang L."/>
            <person name="Cai C."/>
            <person name="Zhu X."/>
            <person name="Zhou B."/>
            <person name="Zhang Y."/>
            <person name="Chen Z."/>
            <person name="Xu S."/>
            <person name="Zhu R."/>
            <person name="Wang S."/>
            <person name="Zhang T."/>
            <person name="Zhao G."/>
        </authorList>
    </citation>
    <scope>NUCLEOTIDE SEQUENCE [LARGE SCALE GENOMIC DNA]</scope>
    <source>
        <strain evidence="2">cv. Xinhai21</strain>
        <tissue evidence="1">Leaf</tissue>
    </source>
</reference>
<dbReference type="AlphaFoldDB" id="A0A2P5Y4G8"/>
<name>A0A2P5Y4G8_GOSBA</name>
<dbReference type="EMBL" id="KZ663717">
    <property type="protein sequence ID" value="PPS10492.1"/>
    <property type="molecule type" value="Genomic_DNA"/>
</dbReference>